<comment type="caution">
    <text evidence="1">The sequence shown here is derived from an EMBL/GenBank/DDBJ whole genome shotgun (WGS) entry which is preliminary data.</text>
</comment>
<sequence length="61" mass="7094">MEINMLTDLVLRRVSYIKFIPLLNEIKVSYSAGFVLFVQEITFKPITLKLLFGVEIKSLIF</sequence>
<protein>
    <submittedName>
        <fullName evidence="1">Uncharacterized protein</fullName>
    </submittedName>
</protein>
<dbReference type="Proteomes" id="UP000811246">
    <property type="component" value="Chromosome 9"/>
</dbReference>
<organism evidence="1 2">
    <name type="scientific">Carya illinoinensis</name>
    <name type="common">Pecan</name>
    <dbReference type="NCBI Taxonomy" id="32201"/>
    <lineage>
        <taxon>Eukaryota</taxon>
        <taxon>Viridiplantae</taxon>
        <taxon>Streptophyta</taxon>
        <taxon>Embryophyta</taxon>
        <taxon>Tracheophyta</taxon>
        <taxon>Spermatophyta</taxon>
        <taxon>Magnoliopsida</taxon>
        <taxon>eudicotyledons</taxon>
        <taxon>Gunneridae</taxon>
        <taxon>Pentapetalae</taxon>
        <taxon>rosids</taxon>
        <taxon>fabids</taxon>
        <taxon>Fagales</taxon>
        <taxon>Juglandaceae</taxon>
        <taxon>Carya</taxon>
    </lineage>
</organism>
<evidence type="ECO:0000313" key="2">
    <source>
        <dbReference type="Proteomes" id="UP000811246"/>
    </source>
</evidence>
<name>A0A922E4E8_CARIL</name>
<gene>
    <name evidence="1" type="ORF">I3842_09G154000</name>
</gene>
<dbReference type="EMBL" id="CM031833">
    <property type="protein sequence ID" value="KAG6696559.1"/>
    <property type="molecule type" value="Genomic_DNA"/>
</dbReference>
<accession>A0A922E4E8</accession>
<proteinExistence type="predicted"/>
<reference evidence="1" key="1">
    <citation type="submission" date="2021-01" db="EMBL/GenBank/DDBJ databases">
        <authorList>
            <person name="Lovell J.T."/>
            <person name="Bentley N."/>
            <person name="Bhattarai G."/>
            <person name="Jenkins J.W."/>
            <person name="Sreedasyam A."/>
            <person name="Alarcon Y."/>
            <person name="Bock C."/>
            <person name="Boston L."/>
            <person name="Carlson J."/>
            <person name="Cervantes K."/>
            <person name="Clermont K."/>
            <person name="Krom N."/>
            <person name="Kubenka K."/>
            <person name="Mamidi S."/>
            <person name="Mattison C."/>
            <person name="Monteros M."/>
            <person name="Pisani C."/>
            <person name="Plott C."/>
            <person name="Rajasekar S."/>
            <person name="Rhein H.S."/>
            <person name="Rohla C."/>
            <person name="Song M."/>
            <person name="Hilaire R.S."/>
            <person name="Shu S."/>
            <person name="Wells L."/>
            <person name="Wang X."/>
            <person name="Webber J."/>
            <person name="Heerema R.J."/>
            <person name="Klein P."/>
            <person name="Conner P."/>
            <person name="Grauke L."/>
            <person name="Grimwood J."/>
            <person name="Schmutz J."/>
            <person name="Randall J.J."/>
        </authorList>
    </citation>
    <scope>NUCLEOTIDE SEQUENCE</scope>
    <source>
        <tissue evidence="1">Leaf</tissue>
    </source>
</reference>
<dbReference type="AlphaFoldDB" id="A0A922E4E8"/>
<evidence type="ECO:0000313" key="1">
    <source>
        <dbReference type="EMBL" id="KAG6696559.1"/>
    </source>
</evidence>